<dbReference type="GO" id="GO:0006260">
    <property type="term" value="P:DNA replication"/>
    <property type="evidence" value="ECO:0007669"/>
    <property type="project" value="UniProtKB-KW"/>
</dbReference>
<evidence type="ECO:0000313" key="13">
    <source>
        <dbReference type="Proteomes" id="UP000033802"/>
    </source>
</evidence>
<dbReference type="GO" id="GO:0006281">
    <property type="term" value="P:DNA repair"/>
    <property type="evidence" value="ECO:0007669"/>
    <property type="project" value="UniProtKB-KW"/>
</dbReference>
<evidence type="ECO:0000256" key="9">
    <source>
        <dbReference type="ARBA" id="ARBA00032896"/>
    </source>
</evidence>
<dbReference type="Gene3D" id="2.20.140.10">
    <property type="entry name" value="WGR domain"/>
    <property type="match status" value="1"/>
</dbReference>
<keyword evidence="6" id="KW-0227">DNA damage</keyword>
<dbReference type="Gene3D" id="2.40.50.140">
    <property type="entry name" value="Nucleic acid-binding proteins"/>
    <property type="match status" value="1"/>
</dbReference>
<accession>A0A0F6THX4</accession>
<keyword evidence="4 12" id="KW-0436">Ligase</keyword>
<evidence type="ECO:0000256" key="3">
    <source>
        <dbReference type="ARBA" id="ARBA00013308"/>
    </source>
</evidence>
<evidence type="ECO:0000256" key="10">
    <source>
        <dbReference type="ARBA" id="ARBA00046002"/>
    </source>
</evidence>
<dbReference type="PANTHER" id="PTHR47810">
    <property type="entry name" value="DNA LIGASE"/>
    <property type="match status" value="1"/>
</dbReference>
<evidence type="ECO:0000256" key="7">
    <source>
        <dbReference type="ARBA" id="ARBA00022844"/>
    </source>
</evidence>
<evidence type="ECO:0000256" key="2">
    <source>
        <dbReference type="ARBA" id="ARBA00007572"/>
    </source>
</evidence>
<dbReference type="Proteomes" id="UP000033802">
    <property type="component" value="Segment"/>
</dbReference>
<name>A0A0F6THX4_9CAUD</name>
<keyword evidence="8" id="KW-0234">DNA repair</keyword>
<dbReference type="GO" id="GO:0003910">
    <property type="term" value="F:DNA ligase (ATP) activity"/>
    <property type="evidence" value="ECO:0007669"/>
    <property type="project" value="InterPro"/>
</dbReference>
<evidence type="ECO:0000259" key="11">
    <source>
        <dbReference type="Pfam" id="PF01068"/>
    </source>
</evidence>
<proteinExistence type="inferred from homology"/>
<dbReference type="GO" id="GO:0044423">
    <property type="term" value="C:virion component"/>
    <property type="evidence" value="ECO:0007669"/>
    <property type="project" value="UniProtKB-KW"/>
</dbReference>
<dbReference type="GO" id="GO:0006310">
    <property type="term" value="P:DNA recombination"/>
    <property type="evidence" value="ECO:0007669"/>
    <property type="project" value="InterPro"/>
</dbReference>
<keyword evidence="5" id="KW-0235">DNA replication</keyword>
<comment type="function">
    <text evidence="10">Very low-fidelity DNA ligase that seals nicks in double-stranded DNA during DNA repair. Together with the viral repair DNA polymerase X, fills the single nucleotide gaps generated by the AP endonuclease. It is not essential for viral replication and recombination. Displays a very low adenylation activity towards DNA with 3'-dideoxy- or 3'-amino-terminated nicks compared to regular nick DNA.</text>
</comment>
<keyword evidence="7" id="KW-0946">Virion</keyword>
<evidence type="ECO:0000256" key="4">
    <source>
        <dbReference type="ARBA" id="ARBA00022598"/>
    </source>
</evidence>
<dbReference type="SUPFAM" id="SSF50249">
    <property type="entry name" value="Nucleic acid-binding proteins"/>
    <property type="match status" value="1"/>
</dbReference>
<gene>
    <name evidence="12" type="primary">ligA</name>
    <name evidence="12" type="ORF">ECTP5_00783</name>
</gene>
<dbReference type="EMBL" id="KP869103">
    <property type="protein sequence ID" value="AKE45650.1"/>
    <property type="molecule type" value="Genomic_DNA"/>
</dbReference>
<evidence type="ECO:0000256" key="5">
    <source>
        <dbReference type="ARBA" id="ARBA00022705"/>
    </source>
</evidence>
<comment type="similarity">
    <text evidence="2">Belongs to the ATP-dependent DNA ligase family.</text>
</comment>
<protein>
    <recommendedName>
        <fullName evidence="3">DNA ligase</fullName>
    </recommendedName>
    <alternativeName>
        <fullName evidence="9">Polydeoxyribonucleotide synthase [ATP]</fullName>
    </alternativeName>
</protein>
<dbReference type="GO" id="GO:0005524">
    <property type="term" value="F:ATP binding"/>
    <property type="evidence" value="ECO:0007669"/>
    <property type="project" value="InterPro"/>
</dbReference>
<reference evidence="12 13" key="1">
    <citation type="journal article" date="2015" name="BMC Genomics">
        <title>Analysis of whole genome sequencing for the Escherichia coli O157:H7 typing phages.</title>
        <authorList>
            <person name="Cowley L.A."/>
            <person name="Beckett S.J."/>
            <person name="Chase-Topping M."/>
            <person name="Perry N."/>
            <person name="Dallman T.J."/>
            <person name="Gally D.L."/>
            <person name="Jenkins C."/>
        </authorList>
    </citation>
    <scope>NUCLEOTIDE SEQUENCE [LARGE SCALE GENOMIC DNA]</scope>
</reference>
<feature type="domain" description="ATP-dependent DNA ligase family profile" evidence="11">
    <location>
        <begin position="94"/>
        <end position="332"/>
    </location>
</feature>
<evidence type="ECO:0000256" key="1">
    <source>
        <dbReference type="ARBA" id="ARBA00004328"/>
    </source>
</evidence>
<dbReference type="InterPro" id="IPR050326">
    <property type="entry name" value="NAD_dep_DNA_ligaseB"/>
</dbReference>
<comment type="subcellular location">
    <subcellularLocation>
        <location evidence="1">Virion</location>
    </subcellularLocation>
</comment>
<dbReference type="InterPro" id="IPR012340">
    <property type="entry name" value="NA-bd_OB-fold"/>
</dbReference>
<evidence type="ECO:0000256" key="8">
    <source>
        <dbReference type="ARBA" id="ARBA00023204"/>
    </source>
</evidence>
<evidence type="ECO:0000256" key="6">
    <source>
        <dbReference type="ARBA" id="ARBA00022763"/>
    </source>
</evidence>
<evidence type="ECO:0000313" key="12">
    <source>
        <dbReference type="EMBL" id="AKE45650.1"/>
    </source>
</evidence>
<dbReference type="Pfam" id="PF01068">
    <property type="entry name" value="DNA_ligase_A_M"/>
    <property type="match status" value="1"/>
</dbReference>
<sequence>MHQFKTTLYARNKDGSIQMWKVDTSGNEVIVVFGRVGGAVQSKTTKCEAKNIGRSNETTAEEQAVLEAQSKWEKQVRLGYKENVEDLEAIDISPMLAQDASKKPHAIVYPCHLQHKLDGNRCFVKFVDGVPKFISRGNKVYEPKGNILRELQDLHEETGFDEFDGEFYIHGLPLQKITSLVKKWRSLEDIEKEIDKDFMADIKRREKAIKAGEETWKDFNKVDHPVYEEPVRDSDRYGGYCSYDLKLMVFDVPDCIHRWEDRATNLQEVIDYCEVNHLTNVEGVPFKISYNEEEVRNSIGQYMQEGYEGSIIRNFRGTYEYGQRSTDLLKWKLFTDVEAKVIGVEKDKNGEGVLICEEKDGTQCKCKMKGTFAVRNYEKCCSYVGKFITIKFQQRTVDGVPQFPVGIAFRNLNPETWEVLE</sequence>
<dbReference type="SUPFAM" id="SSF56091">
    <property type="entry name" value="DNA ligase/mRNA capping enzyme, catalytic domain"/>
    <property type="match status" value="1"/>
</dbReference>
<dbReference type="Gene3D" id="3.30.470.30">
    <property type="entry name" value="DNA ligase/mRNA capping enzyme"/>
    <property type="match status" value="1"/>
</dbReference>
<dbReference type="InterPro" id="IPR012310">
    <property type="entry name" value="DNA_ligase_ATP-dep_cent"/>
</dbReference>
<organism evidence="12 13">
    <name type="scientific">Escherichia coli O157 typing phage 5</name>
    <dbReference type="NCBI Taxonomy" id="1508680"/>
    <lineage>
        <taxon>Viruses</taxon>
        <taxon>Duplodnaviria</taxon>
        <taxon>Heunggongvirae</taxon>
        <taxon>Uroviricota</taxon>
        <taxon>Caudoviricetes</taxon>
        <taxon>Vequintavirinae</taxon>
        <taxon>Vequintavirus</taxon>
        <taxon>Vequintavirus V5</taxon>
    </lineage>
</organism>
<dbReference type="PANTHER" id="PTHR47810:SF5">
    <property type="entry name" value="LIGASE, PUTATIVE-RELATED"/>
    <property type="match status" value="1"/>
</dbReference>